<dbReference type="EMBL" id="JARK01001338">
    <property type="protein sequence ID" value="EYC33774.1"/>
    <property type="molecule type" value="Genomic_DNA"/>
</dbReference>
<accession>A0A016W1N6</accession>
<comment type="caution">
    <text evidence="2">The sequence shown here is derived from an EMBL/GenBank/DDBJ whole genome shotgun (WGS) entry which is preliminary data.</text>
</comment>
<evidence type="ECO:0008006" key="4">
    <source>
        <dbReference type="Google" id="ProtNLM"/>
    </source>
</evidence>
<feature type="chain" id="PRO_5001491414" description="Secreted protein" evidence="1">
    <location>
        <begin position="22"/>
        <end position="83"/>
    </location>
</feature>
<proteinExistence type="predicted"/>
<organism evidence="2 3">
    <name type="scientific">Ancylostoma ceylanicum</name>
    <dbReference type="NCBI Taxonomy" id="53326"/>
    <lineage>
        <taxon>Eukaryota</taxon>
        <taxon>Metazoa</taxon>
        <taxon>Ecdysozoa</taxon>
        <taxon>Nematoda</taxon>
        <taxon>Chromadorea</taxon>
        <taxon>Rhabditida</taxon>
        <taxon>Rhabditina</taxon>
        <taxon>Rhabditomorpha</taxon>
        <taxon>Strongyloidea</taxon>
        <taxon>Ancylostomatidae</taxon>
        <taxon>Ancylostomatinae</taxon>
        <taxon>Ancylostoma</taxon>
    </lineage>
</organism>
<feature type="signal peptide" evidence="1">
    <location>
        <begin position="1"/>
        <end position="21"/>
    </location>
</feature>
<name>A0A016W1N6_9BILA</name>
<keyword evidence="3" id="KW-1185">Reference proteome</keyword>
<evidence type="ECO:0000313" key="3">
    <source>
        <dbReference type="Proteomes" id="UP000024635"/>
    </source>
</evidence>
<protein>
    <recommendedName>
        <fullName evidence="4">Secreted protein</fullName>
    </recommendedName>
</protein>
<dbReference type="Proteomes" id="UP000024635">
    <property type="component" value="Unassembled WGS sequence"/>
</dbReference>
<reference evidence="3" key="1">
    <citation type="journal article" date="2015" name="Nat. Genet.">
        <title>The genome and transcriptome of the zoonotic hookworm Ancylostoma ceylanicum identify infection-specific gene families.</title>
        <authorList>
            <person name="Schwarz E.M."/>
            <person name="Hu Y."/>
            <person name="Antoshechkin I."/>
            <person name="Miller M.M."/>
            <person name="Sternberg P.W."/>
            <person name="Aroian R.V."/>
        </authorList>
    </citation>
    <scope>NUCLEOTIDE SEQUENCE</scope>
    <source>
        <strain evidence="3">HY135</strain>
    </source>
</reference>
<evidence type="ECO:0000313" key="2">
    <source>
        <dbReference type="EMBL" id="EYC33774.1"/>
    </source>
</evidence>
<keyword evidence="1" id="KW-0732">Signal</keyword>
<evidence type="ECO:0000256" key="1">
    <source>
        <dbReference type="SAM" id="SignalP"/>
    </source>
</evidence>
<dbReference type="AlphaFoldDB" id="A0A016W1N6"/>
<gene>
    <name evidence="2" type="primary">Acey_s0002.g981</name>
    <name evidence="2" type="ORF">Y032_0002g981</name>
</gene>
<sequence length="83" mass="9424">MHTPLICVALFEICHILMVFCKTMDGFLQGLISSSMDYQSSLVPSSSRNSVAFSHRWRQVWSQLRTMSDRGPSVGYQTILLLL</sequence>